<dbReference type="GO" id="GO:0008682">
    <property type="term" value="F:3-demethoxyubiquinol 3-hydroxylase activity"/>
    <property type="evidence" value="ECO:0007669"/>
    <property type="project" value="TreeGrafter"/>
</dbReference>
<dbReference type="HOGENOM" id="CLU_071892_2_0_5"/>
<evidence type="ECO:0000256" key="2">
    <source>
        <dbReference type="ARBA" id="ARBA00022688"/>
    </source>
</evidence>
<dbReference type="OrthoDB" id="7559360at2"/>
<keyword evidence="4" id="KW-0560">Oxidoreductase</keyword>
<proteinExistence type="predicted"/>
<dbReference type="EMBL" id="GL883077">
    <property type="protein sequence ID" value="EGF93517.1"/>
    <property type="molecule type" value="Genomic_DNA"/>
</dbReference>
<dbReference type="RefSeq" id="WP_006272716.1">
    <property type="nucleotide sequence ID" value="NZ_GL883077.1"/>
</dbReference>
<dbReference type="CDD" id="cd01042">
    <property type="entry name" value="DMQH"/>
    <property type="match status" value="1"/>
</dbReference>
<gene>
    <name evidence="8" type="ORF">ABI_19570</name>
</gene>
<dbReference type="AlphaFoldDB" id="F4QLL9"/>
<dbReference type="GO" id="GO:0006744">
    <property type="term" value="P:ubiquinone biosynthetic process"/>
    <property type="evidence" value="ECO:0007669"/>
    <property type="project" value="UniProtKB-KW"/>
</dbReference>
<keyword evidence="9" id="KW-1185">Reference proteome</keyword>
<evidence type="ECO:0000256" key="7">
    <source>
        <dbReference type="ARBA" id="ARBA00023136"/>
    </source>
</evidence>
<evidence type="ECO:0000256" key="1">
    <source>
        <dbReference type="ARBA" id="ARBA00004749"/>
    </source>
</evidence>
<keyword evidence="5" id="KW-0408">Iron</keyword>
<dbReference type="Gene3D" id="1.20.1260.10">
    <property type="match status" value="1"/>
</dbReference>
<comment type="pathway">
    <text evidence="1">Cofactor biosynthesis; ubiquinone biosynthesis.</text>
</comment>
<dbReference type="Proteomes" id="UP000006512">
    <property type="component" value="Unassembled WGS sequence"/>
</dbReference>
<keyword evidence="2" id="KW-0831">Ubiquinone biosynthesis</keyword>
<dbReference type="eggNOG" id="COG2941">
    <property type="taxonomic scope" value="Bacteria"/>
</dbReference>
<keyword evidence="6" id="KW-0503">Monooxygenase</keyword>
<dbReference type="PANTHER" id="PTHR11237">
    <property type="entry name" value="COENZYME Q10 BIOSYNTHESIS PROTEIN 7"/>
    <property type="match status" value="1"/>
</dbReference>
<dbReference type="STRING" id="715226.ABI_19570"/>
<evidence type="ECO:0000256" key="5">
    <source>
        <dbReference type="ARBA" id="ARBA00023004"/>
    </source>
</evidence>
<dbReference type="PANTHER" id="PTHR11237:SF4">
    <property type="entry name" value="5-DEMETHOXYUBIQUINONE HYDROXYLASE, MITOCHONDRIAL"/>
    <property type="match status" value="1"/>
</dbReference>
<keyword evidence="8" id="KW-0830">Ubiquinone</keyword>
<sequence length="186" mass="20934">MDMTARAISRILKVNHAGEFGAIRIYRAQLWVARLWHPDLVAFLCKTLDHELDHCRKFREAMPHRGTRPCAAMPAWGLGGYALGFVTAMMGANAVLVCTKAVEQTVHRHLEEQIHYLSGRDEPLRDMILAIQVEENAHLHHAVTNLQPSPFNTPLEAVIVAATEVVIRLSTQGAVSRMENDLRRTR</sequence>
<keyword evidence="3" id="KW-0479">Metal-binding</keyword>
<dbReference type="InterPro" id="IPR011566">
    <property type="entry name" value="Ubq_synth_Coq7"/>
</dbReference>
<name>F4QLL9_9CAUL</name>
<reference evidence="9" key="1">
    <citation type="submission" date="2011-03" db="EMBL/GenBank/DDBJ databases">
        <title>Draft genome sequence of Brevundimonas diminuta.</title>
        <authorList>
            <person name="Brown P.J.B."/>
            <person name="Buechlein A."/>
            <person name="Hemmerich C."/>
            <person name="Brun Y.V."/>
        </authorList>
    </citation>
    <scope>NUCLEOTIDE SEQUENCE [LARGE SCALE GENOMIC DNA]</scope>
    <source>
        <strain evidence="9">C19</strain>
    </source>
</reference>
<evidence type="ECO:0000256" key="3">
    <source>
        <dbReference type="ARBA" id="ARBA00022723"/>
    </source>
</evidence>
<dbReference type="GO" id="GO:0046872">
    <property type="term" value="F:metal ion binding"/>
    <property type="evidence" value="ECO:0007669"/>
    <property type="project" value="UniProtKB-KW"/>
</dbReference>
<evidence type="ECO:0000313" key="9">
    <source>
        <dbReference type="Proteomes" id="UP000006512"/>
    </source>
</evidence>
<evidence type="ECO:0000256" key="4">
    <source>
        <dbReference type="ARBA" id="ARBA00023002"/>
    </source>
</evidence>
<accession>F4QLL9</accession>
<evidence type="ECO:0000313" key="8">
    <source>
        <dbReference type="EMBL" id="EGF93517.1"/>
    </source>
</evidence>
<dbReference type="InterPro" id="IPR012347">
    <property type="entry name" value="Ferritin-like"/>
</dbReference>
<evidence type="ECO:0000256" key="6">
    <source>
        <dbReference type="ARBA" id="ARBA00023033"/>
    </source>
</evidence>
<keyword evidence="7" id="KW-0472">Membrane</keyword>
<organism evidence="8 9">
    <name type="scientific">Asticcacaulis biprosthecium C19</name>
    <dbReference type="NCBI Taxonomy" id="715226"/>
    <lineage>
        <taxon>Bacteria</taxon>
        <taxon>Pseudomonadati</taxon>
        <taxon>Pseudomonadota</taxon>
        <taxon>Alphaproteobacteria</taxon>
        <taxon>Caulobacterales</taxon>
        <taxon>Caulobacteraceae</taxon>
        <taxon>Asticcacaulis</taxon>
    </lineage>
</organism>
<dbReference type="Pfam" id="PF03232">
    <property type="entry name" value="COQ7"/>
    <property type="match status" value="1"/>
</dbReference>
<protein>
    <submittedName>
        <fullName evidence="8">Ubiquinone biosynthesis protein COQ7</fullName>
    </submittedName>
</protein>
<dbReference type="SUPFAM" id="SSF47240">
    <property type="entry name" value="Ferritin-like"/>
    <property type="match status" value="1"/>
</dbReference>
<dbReference type="InterPro" id="IPR009078">
    <property type="entry name" value="Ferritin-like_SF"/>
</dbReference>